<dbReference type="AlphaFoldDB" id="A0A9Q3VUJ3"/>
<feature type="domain" description="HTH asnC-type" evidence="4">
    <location>
        <begin position="185"/>
        <end position="240"/>
    </location>
</feature>
<keyword evidence="1" id="KW-0805">Transcription regulation</keyword>
<dbReference type="InterPro" id="IPR011008">
    <property type="entry name" value="Dimeric_a/b-barrel"/>
</dbReference>
<dbReference type="InterPro" id="IPR000485">
    <property type="entry name" value="AsnC-type_HTH_dom"/>
</dbReference>
<organism evidence="5 6">
    <name type="scientific">Streptomyces guryensis</name>
    <dbReference type="NCBI Taxonomy" id="2886947"/>
    <lineage>
        <taxon>Bacteria</taxon>
        <taxon>Bacillati</taxon>
        <taxon>Actinomycetota</taxon>
        <taxon>Actinomycetes</taxon>
        <taxon>Kitasatosporales</taxon>
        <taxon>Streptomycetaceae</taxon>
        <taxon>Streptomyces</taxon>
    </lineage>
</organism>
<evidence type="ECO:0000313" key="6">
    <source>
        <dbReference type="Proteomes" id="UP001108029"/>
    </source>
</evidence>
<dbReference type="InterPro" id="IPR036390">
    <property type="entry name" value="WH_DNA-bd_sf"/>
</dbReference>
<name>A0A9Q3VUJ3_9ACTN</name>
<evidence type="ECO:0000256" key="2">
    <source>
        <dbReference type="ARBA" id="ARBA00023125"/>
    </source>
</evidence>
<dbReference type="SUPFAM" id="SSF54909">
    <property type="entry name" value="Dimeric alpha+beta barrel"/>
    <property type="match status" value="1"/>
</dbReference>
<dbReference type="GO" id="GO:0005829">
    <property type="term" value="C:cytosol"/>
    <property type="evidence" value="ECO:0007669"/>
    <property type="project" value="TreeGrafter"/>
</dbReference>
<dbReference type="Gene3D" id="1.10.10.10">
    <property type="entry name" value="Winged helix-like DNA-binding domain superfamily/Winged helix DNA-binding domain"/>
    <property type="match status" value="2"/>
</dbReference>
<gene>
    <name evidence="5" type="ORF">LJ657_33395</name>
</gene>
<proteinExistence type="predicted"/>
<sequence>MPVNSPARDVLDTLDVQLLRALQIDGRASFSRIGAVLGVSDRTVARRFQRLCTLANLRVVGMTDDRRQGGVSWIVRLGCVPDAAESLADTLARRPDTVYVAVASGGTEVVCGVRDTDGLVLDRLHLSAGVTSVSAHCVLHSFHKGALGPVHRIAALAHEQEAALRPPPAESSDQPIPRPASDDVLLAALRRNGRTPLTQLGQVTGQSESAVRRRLERLRSAGVLHYTVQFDHEQLDHGFRVLLWLTVAPAHLTRVGHDLAGHPEVNFAAAVTGDSNVVVSTHFATRRELYAYLISGIRGVEGIGRAETSSVLRQVKRLAHP</sequence>
<keyword evidence="3" id="KW-0804">Transcription</keyword>
<dbReference type="SMART" id="SM00344">
    <property type="entry name" value="HTH_ASNC"/>
    <property type="match status" value="2"/>
</dbReference>
<dbReference type="Gene3D" id="3.30.70.920">
    <property type="match status" value="1"/>
</dbReference>
<evidence type="ECO:0000313" key="5">
    <source>
        <dbReference type="EMBL" id="MCD9878422.1"/>
    </source>
</evidence>
<dbReference type="InterPro" id="IPR019887">
    <property type="entry name" value="Tscrpt_reg_AsnC/Lrp_C"/>
</dbReference>
<dbReference type="Pfam" id="PF13404">
    <property type="entry name" value="HTH_AsnC-type"/>
    <property type="match status" value="2"/>
</dbReference>
<dbReference type="Proteomes" id="UP001108029">
    <property type="component" value="Unassembled WGS sequence"/>
</dbReference>
<evidence type="ECO:0000256" key="1">
    <source>
        <dbReference type="ARBA" id="ARBA00023015"/>
    </source>
</evidence>
<dbReference type="PROSITE" id="PS50956">
    <property type="entry name" value="HTH_ASNC_2"/>
    <property type="match status" value="1"/>
</dbReference>
<evidence type="ECO:0000256" key="3">
    <source>
        <dbReference type="ARBA" id="ARBA00023163"/>
    </source>
</evidence>
<accession>A0A9Q3VUJ3</accession>
<dbReference type="PANTHER" id="PTHR30154:SF34">
    <property type="entry name" value="TRANSCRIPTIONAL REGULATOR AZLB"/>
    <property type="match status" value="1"/>
</dbReference>
<keyword evidence="6" id="KW-1185">Reference proteome</keyword>
<evidence type="ECO:0000259" key="4">
    <source>
        <dbReference type="PROSITE" id="PS50956"/>
    </source>
</evidence>
<dbReference type="Pfam" id="PF01037">
    <property type="entry name" value="AsnC_trans_reg"/>
    <property type="match status" value="1"/>
</dbReference>
<reference evidence="5" key="1">
    <citation type="submission" date="2021-12" db="EMBL/GenBank/DDBJ databases">
        <authorList>
            <person name="Lee J.-H."/>
            <person name="Kim S.-B."/>
        </authorList>
    </citation>
    <scope>NUCLEOTIDE SEQUENCE</scope>
    <source>
        <strain evidence="5">NR30</strain>
    </source>
</reference>
<dbReference type="SUPFAM" id="SSF46785">
    <property type="entry name" value="Winged helix' DNA-binding domain"/>
    <property type="match status" value="2"/>
</dbReference>
<dbReference type="RefSeq" id="WP_232652635.1">
    <property type="nucleotide sequence ID" value="NZ_JAJSBI010000021.1"/>
</dbReference>
<dbReference type="InterPro" id="IPR019888">
    <property type="entry name" value="Tscrpt_reg_AsnC-like"/>
</dbReference>
<dbReference type="PRINTS" id="PR00033">
    <property type="entry name" value="HTHASNC"/>
</dbReference>
<dbReference type="GO" id="GO:0043200">
    <property type="term" value="P:response to amino acid"/>
    <property type="evidence" value="ECO:0007669"/>
    <property type="project" value="TreeGrafter"/>
</dbReference>
<protein>
    <submittedName>
        <fullName evidence="5">AsnC family transcriptional regulator</fullName>
    </submittedName>
</protein>
<keyword evidence="2" id="KW-0238">DNA-binding</keyword>
<dbReference type="PANTHER" id="PTHR30154">
    <property type="entry name" value="LEUCINE-RESPONSIVE REGULATORY PROTEIN"/>
    <property type="match status" value="1"/>
</dbReference>
<dbReference type="GO" id="GO:0043565">
    <property type="term" value="F:sequence-specific DNA binding"/>
    <property type="evidence" value="ECO:0007669"/>
    <property type="project" value="InterPro"/>
</dbReference>
<dbReference type="EMBL" id="JAJSBI010000021">
    <property type="protein sequence ID" value="MCD9878422.1"/>
    <property type="molecule type" value="Genomic_DNA"/>
</dbReference>
<dbReference type="InterPro" id="IPR036388">
    <property type="entry name" value="WH-like_DNA-bd_sf"/>
</dbReference>
<comment type="caution">
    <text evidence="5">The sequence shown here is derived from an EMBL/GenBank/DDBJ whole genome shotgun (WGS) entry which is preliminary data.</text>
</comment>